<proteinExistence type="predicted"/>
<name>A0A4R0RDF2_9APHY</name>
<feature type="transmembrane region" description="Helical" evidence="2">
    <location>
        <begin position="139"/>
        <end position="158"/>
    </location>
</feature>
<dbReference type="OrthoDB" id="3251775at2759"/>
<dbReference type="EMBL" id="RWJN01000219">
    <property type="protein sequence ID" value="TCD64733.1"/>
    <property type="molecule type" value="Genomic_DNA"/>
</dbReference>
<protein>
    <submittedName>
        <fullName evidence="3">Uncharacterized protein</fullName>
    </submittedName>
</protein>
<keyword evidence="4" id="KW-1185">Reference proteome</keyword>
<keyword evidence="2" id="KW-0472">Membrane</keyword>
<evidence type="ECO:0000256" key="2">
    <source>
        <dbReference type="SAM" id="Phobius"/>
    </source>
</evidence>
<feature type="compositionally biased region" description="Basic and acidic residues" evidence="1">
    <location>
        <begin position="229"/>
        <end position="242"/>
    </location>
</feature>
<sequence>MAMFGIASIGLANVLVLLRVFILWERRPLILRLMSFGFLSGFTAQFVCMILANIKLSRACIPGLCLGAISKSDNGIPASVTWSPIAKMCVVADHTPLYIAVWVSPMLFESLVILFTVINALDRPRSKHTRITTALHADGVAYFLTLFLLRTLNLALAATGDPSLTLLTVFFVWAMTTTVLNRSLLNIRHAEVTESIPAESGRASPFGMSGRVEPSVQVLAMDELTLYDPERSPGSKKAHEPEAESPEDEGGHRASESVGSNAKLLMLEVYERDKRRGSPDSDWEAQP</sequence>
<feature type="transmembrane region" description="Helical" evidence="2">
    <location>
        <begin position="97"/>
        <end position="118"/>
    </location>
</feature>
<comment type="caution">
    <text evidence="3">The sequence shown here is derived from an EMBL/GenBank/DDBJ whole genome shotgun (WGS) entry which is preliminary data.</text>
</comment>
<organism evidence="3 4">
    <name type="scientific">Steccherinum ochraceum</name>
    <dbReference type="NCBI Taxonomy" id="92696"/>
    <lineage>
        <taxon>Eukaryota</taxon>
        <taxon>Fungi</taxon>
        <taxon>Dikarya</taxon>
        <taxon>Basidiomycota</taxon>
        <taxon>Agaricomycotina</taxon>
        <taxon>Agaricomycetes</taxon>
        <taxon>Polyporales</taxon>
        <taxon>Steccherinaceae</taxon>
        <taxon>Steccherinum</taxon>
    </lineage>
</organism>
<dbReference type="Proteomes" id="UP000292702">
    <property type="component" value="Unassembled WGS sequence"/>
</dbReference>
<keyword evidence="2" id="KW-1133">Transmembrane helix</keyword>
<feature type="transmembrane region" description="Helical" evidence="2">
    <location>
        <begin position="164"/>
        <end position="181"/>
    </location>
</feature>
<evidence type="ECO:0000313" key="3">
    <source>
        <dbReference type="EMBL" id="TCD64733.1"/>
    </source>
</evidence>
<keyword evidence="2" id="KW-0812">Transmembrane</keyword>
<feature type="transmembrane region" description="Helical" evidence="2">
    <location>
        <begin position="36"/>
        <end position="54"/>
    </location>
</feature>
<feature type="region of interest" description="Disordered" evidence="1">
    <location>
        <begin position="229"/>
        <end position="262"/>
    </location>
</feature>
<dbReference type="AlphaFoldDB" id="A0A4R0RDF2"/>
<feature type="transmembrane region" description="Helical" evidence="2">
    <location>
        <begin position="6"/>
        <end position="24"/>
    </location>
</feature>
<evidence type="ECO:0000313" key="4">
    <source>
        <dbReference type="Proteomes" id="UP000292702"/>
    </source>
</evidence>
<reference evidence="3 4" key="1">
    <citation type="submission" date="2018-11" db="EMBL/GenBank/DDBJ databases">
        <title>Genome assembly of Steccherinum ochraceum LE-BIN_3174, the white-rot fungus of the Steccherinaceae family (The Residual Polyporoid clade, Polyporales, Basidiomycota).</title>
        <authorList>
            <person name="Fedorova T.V."/>
            <person name="Glazunova O.A."/>
            <person name="Landesman E.O."/>
            <person name="Moiseenko K.V."/>
            <person name="Psurtseva N.V."/>
            <person name="Savinova O.S."/>
            <person name="Shakhova N.V."/>
            <person name="Tyazhelova T.V."/>
            <person name="Vasina D.V."/>
        </authorList>
    </citation>
    <scope>NUCLEOTIDE SEQUENCE [LARGE SCALE GENOMIC DNA]</scope>
    <source>
        <strain evidence="3 4">LE-BIN_3174</strain>
    </source>
</reference>
<accession>A0A4R0RDF2</accession>
<gene>
    <name evidence="3" type="ORF">EIP91_003689</name>
</gene>
<evidence type="ECO:0000256" key="1">
    <source>
        <dbReference type="SAM" id="MobiDB-lite"/>
    </source>
</evidence>